<feature type="region of interest" description="Disordered" evidence="1">
    <location>
        <begin position="1"/>
        <end position="65"/>
    </location>
</feature>
<gene>
    <name evidence="3" type="ORF">HNR09_001960</name>
</gene>
<dbReference type="AlphaFoldDB" id="A0A7Z0GN54"/>
<sequence>MPTSEDPSGGLNFAPTFCPPDEEDEPEEESEEPQEPEEQAAESEEAEAEDAPPPPPTITTSDFLDLPFEPAGVSFEPDLVGFGYLNRHVNIFAEVETQVISQEMLGYDVDIRALPSQFHWDYGDGTTRTTSDPGEPLPEFDSAGFEVNRTDTETITSHAYSETGRFPVTVDTVFLGEYRIDGGPWIAIPGSATLTSEPGEADIWRISSRNVSGPCEDLGSWGCNGPIELDEGDSPPKIFEDQYDDHGNWIGQQG</sequence>
<evidence type="ECO:0000256" key="1">
    <source>
        <dbReference type="SAM" id="MobiDB-lite"/>
    </source>
</evidence>
<evidence type="ECO:0000259" key="2">
    <source>
        <dbReference type="PROSITE" id="PS50093"/>
    </source>
</evidence>
<feature type="domain" description="PKD" evidence="2">
    <location>
        <begin position="115"/>
        <end position="170"/>
    </location>
</feature>
<dbReference type="InterPro" id="IPR000601">
    <property type="entry name" value="PKD_dom"/>
</dbReference>
<dbReference type="SUPFAM" id="SSF49299">
    <property type="entry name" value="PKD domain"/>
    <property type="match status" value="1"/>
</dbReference>
<dbReference type="InterPro" id="IPR035986">
    <property type="entry name" value="PKD_dom_sf"/>
</dbReference>
<keyword evidence="4" id="KW-1185">Reference proteome</keyword>
<organism evidence="3 4">
    <name type="scientific">Nesterenkonia xinjiangensis</name>
    <dbReference type="NCBI Taxonomy" id="225327"/>
    <lineage>
        <taxon>Bacteria</taxon>
        <taxon>Bacillati</taxon>
        <taxon>Actinomycetota</taxon>
        <taxon>Actinomycetes</taxon>
        <taxon>Micrococcales</taxon>
        <taxon>Micrococcaceae</taxon>
        <taxon>Nesterenkonia</taxon>
    </lineage>
</organism>
<protein>
    <recommendedName>
        <fullName evidence="2">PKD domain-containing protein</fullName>
    </recommendedName>
</protein>
<accession>A0A7Z0GN54</accession>
<comment type="caution">
    <text evidence="3">The sequence shown here is derived from an EMBL/GenBank/DDBJ whole genome shotgun (WGS) entry which is preliminary data.</text>
</comment>
<dbReference type="Proteomes" id="UP000535437">
    <property type="component" value="Unassembled WGS sequence"/>
</dbReference>
<reference evidence="3 4" key="1">
    <citation type="submission" date="2020-07" db="EMBL/GenBank/DDBJ databases">
        <title>Sequencing the genomes of 1000 actinobacteria strains.</title>
        <authorList>
            <person name="Klenk H.-P."/>
        </authorList>
    </citation>
    <scope>NUCLEOTIDE SEQUENCE [LARGE SCALE GENOMIC DNA]</scope>
    <source>
        <strain evidence="3 4">DSM 15475</strain>
    </source>
</reference>
<proteinExistence type="predicted"/>
<feature type="compositionally biased region" description="Acidic residues" evidence="1">
    <location>
        <begin position="20"/>
        <end position="50"/>
    </location>
</feature>
<dbReference type="EMBL" id="JACCFY010000001">
    <property type="protein sequence ID" value="NYJ78549.1"/>
    <property type="molecule type" value="Genomic_DNA"/>
</dbReference>
<dbReference type="PROSITE" id="PS50093">
    <property type="entry name" value="PKD"/>
    <property type="match status" value="1"/>
</dbReference>
<name>A0A7Z0GN54_9MICC</name>
<evidence type="ECO:0000313" key="3">
    <source>
        <dbReference type="EMBL" id="NYJ78549.1"/>
    </source>
</evidence>
<evidence type="ECO:0000313" key="4">
    <source>
        <dbReference type="Proteomes" id="UP000535437"/>
    </source>
</evidence>
<dbReference type="RefSeq" id="WP_246348783.1">
    <property type="nucleotide sequence ID" value="NZ_BAAALL010000005.1"/>
</dbReference>